<evidence type="ECO:0000256" key="1">
    <source>
        <dbReference type="ARBA" id="ARBA00004308"/>
    </source>
</evidence>
<keyword evidence="4 6" id="KW-1133">Transmembrane helix</keyword>
<dbReference type="Proteomes" id="UP001165289">
    <property type="component" value="Unassembled WGS sequence"/>
</dbReference>
<dbReference type="Pfam" id="PF07092">
    <property type="entry name" value="TMEM106"/>
    <property type="match status" value="1"/>
</dbReference>
<keyword evidence="5 6" id="KW-0472">Membrane</keyword>
<evidence type="ECO:0000313" key="10">
    <source>
        <dbReference type="Proteomes" id="UP001165289"/>
    </source>
</evidence>
<keyword evidence="3 6" id="KW-0812">Transmembrane</keyword>
<evidence type="ECO:0000313" key="9">
    <source>
        <dbReference type="EMBL" id="KAI6651633.1"/>
    </source>
</evidence>
<evidence type="ECO:0000256" key="3">
    <source>
        <dbReference type="ARBA" id="ARBA00022692"/>
    </source>
</evidence>
<dbReference type="InterPro" id="IPR048509">
    <property type="entry name" value="TMEM106_C"/>
</dbReference>
<comment type="caution">
    <text evidence="9">The sequence shown here is derived from an EMBL/GenBank/DDBJ whole genome shotgun (WGS) entry which is preliminary data.</text>
</comment>
<dbReference type="PANTHER" id="PTHR28556">
    <property type="entry name" value="TRANSMEMBRANE PROTEIN 106B"/>
    <property type="match status" value="1"/>
</dbReference>
<dbReference type="AlphaFoldDB" id="A0AAV7JRX8"/>
<reference evidence="9 10" key="1">
    <citation type="journal article" date="2023" name="BMC Biol.">
        <title>The compact genome of the sponge Oopsacas minuta (Hexactinellida) is lacking key metazoan core genes.</title>
        <authorList>
            <person name="Santini S."/>
            <person name="Schenkelaars Q."/>
            <person name="Jourda C."/>
            <person name="Duchesne M."/>
            <person name="Belahbib H."/>
            <person name="Rocher C."/>
            <person name="Selva M."/>
            <person name="Riesgo A."/>
            <person name="Vervoort M."/>
            <person name="Leys S.P."/>
            <person name="Kodjabachian L."/>
            <person name="Le Bivic A."/>
            <person name="Borchiellini C."/>
            <person name="Claverie J.M."/>
            <person name="Renard E."/>
        </authorList>
    </citation>
    <scope>NUCLEOTIDE SEQUENCE [LARGE SCALE GENOMIC DNA]</scope>
    <source>
        <strain evidence="9">SPO-2</strain>
    </source>
</reference>
<keyword evidence="10" id="KW-1185">Reference proteome</keyword>
<evidence type="ECO:0000259" key="8">
    <source>
        <dbReference type="Pfam" id="PF21002"/>
    </source>
</evidence>
<feature type="domain" description="Transmembrane protein 106 C-terminal" evidence="7">
    <location>
        <begin position="130"/>
        <end position="251"/>
    </location>
</feature>
<evidence type="ECO:0000256" key="4">
    <source>
        <dbReference type="ARBA" id="ARBA00022989"/>
    </source>
</evidence>
<dbReference type="PANTHER" id="PTHR28556:SF4">
    <property type="entry name" value="TRANSMEMBRANE PROTEIN 106A"/>
    <property type="match status" value="1"/>
</dbReference>
<comment type="similarity">
    <text evidence="2">Belongs to the TMEM106 family.</text>
</comment>
<feature type="transmembrane region" description="Helical" evidence="6">
    <location>
        <begin position="84"/>
        <end position="110"/>
    </location>
</feature>
<evidence type="ECO:0000256" key="5">
    <source>
        <dbReference type="ARBA" id="ARBA00023136"/>
    </source>
</evidence>
<dbReference type="EMBL" id="JAKMXF010000302">
    <property type="protein sequence ID" value="KAI6651633.1"/>
    <property type="molecule type" value="Genomic_DNA"/>
</dbReference>
<sequence length="282" mass="31361">MSANIGTHQNLFDYNGTSMLDTDLSPINSRQTKLNGHGVVAKPNSNFPLVCPSCKGTGRLPKGMEQELVALIPYKDNRLKPRPVWPYITVAVGLLSLTLFTGGALLFFMYPRQVAASTFDAVATTPNDSFVVTSRLMNMSLNASVFVNNSNFFSISVLNLNITVFHYDIIVGTYKEKEFSVGSFEHKLVQTVFNLTFKGTDMIKVRNNCYGEDYTHMVILTFLVSSSYSYLSHVSATTDTDWMYISCNYNMRDNAITVDNSVDNPDTWVYNEGGGQNGNCDC</sequence>
<organism evidence="9 10">
    <name type="scientific">Oopsacas minuta</name>
    <dbReference type="NCBI Taxonomy" id="111878"/>
    <lineage>
        <taxon>Eukaryota</taxon>
        <taxon>Metazoa</taxon>
        <taxon>Porifera</taxon>
        <taxon>Hexactinellida</taxon>
        <taxon>Hexasterophora</taxon>
        <taxon>Lyssacinosida</taxon>
        <taxon>Leucopsacidae</taxon>
        <taxon>Oopsacas</taxon>
    </lineage>
</organism>
<dbReference type="GO" id="GO:0012505">
    <property type="term" value="C:endomembrane system"/>
    <property type="evidence" value="ECO:0007669"/>
    <property type="project" value="UniProtKB-SubCell"/>
</dbReference>
<proteinExistence type="inferred from homology"/>
<dbReference type="InterPro" id="IPR048511">
    <property type="entry name" value="TMEM106_N"/>
</dbReference>
<gene>
    <name evidence="9" type="ORF">LOD99_4884</name>
</gene>
<evidence type="ECO:0000256" key="6">
    <source>
        <dbReference type="SAM" id="Phobius"/>
    </source>
</evidence>
<feature type="domain" description="Transmembrane protein 106 N-terminal" evidence="8">
    <location>
        <begin position="49"/>
        <end position="82"/>
    </location>
</feature>
<protein>
    <submittedName>
        <fullName evidence="9">Membrane protein</fullName>
    </submittedName>
</protein>
<dbReference type="InterPro" id="IPR009790">
    <property type="entry name" value="TMEM106"/>
</dbReference>
<comment type="subcellular location">
    <subcellularLocation>
        <location evidence="1">Endomembrane system</location>
    </subcellularLocation>
</comment>
<name>A0AAV7JRX8_9METZ</name>
<dbReference type="Pfam" id="PF21002">
    <property type="entry name" value="TMEM106_N"/>
    <property type="match status" value="1"/>
</dbReference>
<accession>A0AAV7JRX8</accession>
<evidence type="ECO:0000259" key="7">
    <source>
        <dbReference type="Pfam" id="PF07092"/>
    </source>
</evidence>
<evidence type="ECO:0000256" key="2">
    <source>
        <dbReference type="ARBA" id="ARBA00008111"/>
    </source>
</evidence>